<dbReference type="PANTHER" id="PTHR46577:SF2">
    <property type="entry name" value="TRANSCRIPTIONAL REGULATORY PROTEIN"/>
    <property type="match status" value="1"/>
</dbReference>
<reference evidence="7" key="1">
    <citation type="journal article" date="2014" name="Int. J. Syst. Evol. Microbiol.">
        <title>Complete genome sequence of Corynebacterium casei LMG S-19264T (=DSM 44701T), isolated from a smear-ripened cheese.</title>
        <authorList>
            <consortium name="US DOE Joint Genome Institute (JGI-PGF)"/>
            <person name="Walter F."/>
            <person name="Albersmeier A."/>
            <person name="Kalinowski J."/>
            <person name="Ruckert C."/>
        </authorList>
    </citation>
    <scope>NUCLEOTIDE SEQUENCE</scope>
    <source>
        <strain evidence="7">CCM 7897</strain>
    </source>
</reference>
<dbReference type="EMBL" id="BMCT01000002">
    <property type="protein sequence ID" value="GGF58133.1"/>
    <property type="molecule type" value="Genomic_DNA"/>
</dbReference>
<protein>
    <submittedName>
        <fullName evidence="7">GntR family transcriptional regulator</fullName>
    </submittedName>
</protein>
<dbReference type="PROSITE" id="PS50949">
    <property type="entry name" value="HTH_GNTR"/>
    <property type="match status" value="1"/>
</dbReference>
<evidence type="ECO:0000313" key="7">
    <source>
        <dbReference type="EMBL" id="GGF58133.1"/>
    </source>
</evidence>
<dbReference type="GO" id="GO:0003677">
    <property type="term" value="F:DNA binding"/>
    <property type="evidence" value="ECO:0007669"/>
    <property type="project" value="UniProtKB-KW"/>
</dbReference>
<keyword evidence="2" id="KW-0663">Pyridoxal phosphate</keyword>
<name>A0A917BW99_9HYPH</name>
<dbReference type="Pfam" id="PF00155">
    <property type="entry name" value="Aminotran_1_2"/>
    <property type="match status" value="1"/>
</dbReference>
<dbReference type="Proteomes" id="UP000606044">
    <property type="component" value="Unassembled WGS sequence"/>
</dbReference>
<dbReference type="InterPro" id="IPR015424">
    <property type="entry name" value="PyrdxlP-dep_Trfase"/>
</dbReference>
<dbReference type="Gene3D" id="1.10.10.10">
    <property type="entry name" value="Winged helix-like DNA-binding domain superfamily/Winged helix DNA-binding domain"/>
    <property type="match status" value="1"/>
</dbReference>
<gene>
    <name evidence="7" type="ORF">GCM10007301_17240</name>
</gene>
<dbReference type="CDD" id="cd00609">
    <property type="entry name" value="AAT_like"/>
    <property type="match status" value="1"/>
</dbReference>
<evidence type="ECO:0000256" key="3">
    <source>
        <dbReference type="ARBA" id="ARBA00023015"/>
    </source>
</evidence>
<dbReference type="SUPFAM" id="SSF53383">
    <property type="entry name" value="PLP-dependent transferases"/>
    <property type="match status" value="1"/>
</dbReference>
<dbReference type="PANTHER" id="PTHR46577">
    <property type="entry name" value="HTH-TYPE TRANSCRIPTIONAL REGULATORY PROTEIN GABR"/>
    <property type="match status" value="1"/>
</dbReference>
<dbReference type="InterPro" id="IPR000524">
    <property type="entry name" value="Tscrpt_reg_HTH_GntR"/>
</dbReference>
<dbReference type="AlphaFoldDB" id="A0A917BW99"/>
<evidence type="ECO:0000256" key="5">
    <source>
        <dbReference type="ARBA" id="ARBA00023163"/>
    </source>
</evidence>
<comment type="caution">
    <text evidence="7">The sequence shown here is derived from an EMBL/GenBank/DDBJ whole genome shotgun (WGS) entry which is preliminary data.</text>
</comment>
<dbReference type="InterPro" id="IPR036390">
    <property type="entry name" value="WH_DNA-bd_sf"/>
</dbReference>
<keyword evidence="3" id="KW-0805">Transcription regulation</keyword>
<keyword evidence="4" id="KW-0238">DNA-binding</keyword>
<dbReference type="GO" id="GO:0003700">
    <property type="term" value="F:DNA-binding transcription factor activity"/>
    <property type="evidence" value="ECO:0007669"/>
    <property type="project" value="InterPro"/>
</dbReference>
<evidence type="ECO:0000256" key="4">
    <source>
        <dbReference type="ARBA" id="ARBA00023125"/>
    </source>
</evidence>
<organism evidence="7 8">
    <name type="scientific">Azorhizobium oxalatiphilum</name>
    <dbReference type="NCBI Taxonomy" id="980631"/>
    <lineage>
        <taxon>Bacteria</taxon>
        <taxon>Pseudomonadati</taxon>
        <taxon>Pseudomonadota</taxon>
        <taxon>Alphaproteobacteria</taxon>
        <taxon>Hyphomicrobiales</taxon>
        <taxon>Xanthobacteraceae</taxon>
        <taxon>Azorhizobium</taxon>
    </lineage>
</organism>
<dbReference type="InterPro" id="IPR004839">
    <property type="entry name" value="Aminotransferase_I/II_large"/>
</dbReference>
<accession>A0A917BW99</accession>
<dbReference type="GO" id="GO:0030170">
    <property type="term" value="F:pyridoxal phosphate binding"/>
    <property type="evidence" value="ECO:0007669"/>
    <property type="project" value="InterPro"/>
</dbReference>
<dbReference type="InterPro" id="IPR036388">
    <property type="entry name" value="WH-like_DNA-bd_sf"/>
</dbReference>
<evidence type="ECO:0000256" key="2">
    <source>
        <dbReference type="ARBA" id="ARBA00022898"/>
    </source>
</evidence>
<dbReference type="SMART" id="SM00345">
    <property type="entry name" value="HTH_GNTR"/>
    <property type="match status" value="1"/>
</dbReference>
<keyword evidence="8" id="KW-1185">Reference proteome</keyword>
<proteinExistence type="inferred from homology"/>
<dbReference type="InterPro" id="IPR051446">
    <property type="entry name" value="HTH_trans_reg/aminotransferase"/>
</dbReference>
<comment type="similarity">
    <text evidence="1">In the C-terminal section; belongs to the class-I pyridoxal-phosphate-dependent aminotransferase family.</text>
</comment>
<dbReference type="Gene3D" id="3.40.640.10">
    <property type="entry name" value="Type I PLP-dependent aspartate aminotransferase-like (Major domain)"/>
    <property type="match status" value="1"/>
</dbReference>
<evidence type="ECO:0000259" key="6">
    <source>
        <dbReference type="PROSITE" id="PS50949"/>
    </source>
</evidence>
<evidence type="ECO:0000256" key="1">
    <source>
        <dbReference type="ARBA" id="ARBA00005384"/>
    </source>
</evidence>
<dbReference type="Pfam" id="PF00392">
    <property type="entry name" value="GntR"/>
    <property type="match status" value="1"/>
</dbReference>
<sequence>MDALVEELGRRIAASELKAGEKMASVRKGAERHGVSKNTMAEVYDRLVATGQLEARPGSGYYVISNDWVPAVQPRPHVAEALDLVSLLREQLDHHYELRPGDGRPPASWMEGSEIGAQFARAGKPHGAFQHGYGSSRGFLPLREQIAQTLNQRGIRCDDGQVLMTHGANHALDLIMRHFLEPGDTAFVDTPGYYPLFGKLRLGKVRLVGVRRLPDGPDLADLEAKLAVERPKVFFTQSLAHNPTGATLSLTTAYGLLRLAEQYGFTIVEDDPFADLLPPASPRLAGLDQLNRVLYVGTFSKTLSASLRVGFVAARRGLADALADIKLVTGVATSEHVERLVHGLIANGHYLRHLRRLRSRIESATIQALADLSAIGFSLSPPRDCGFYLWLEMPPGTDEEEVCRLAAERSIFLAPSNVFRTDRQPGPAAFRINVAYASHPQLLDFLSRFGTRA</sequence>
<keyword evidence="5" id="KW-0804">Transcription</keyword>
<dbReference type="CDD" id="cd07377">
    <property type="entry name" value="WHTH_GntR"/>
    <property type="match status" value="1"/>
</dbReference>
<dbReference type="InterPro" id="IPR015421">
    <property type="entry name" value="PyrdxlP-dep_Trfase_major"/>
</dbReference>
<evidence type="ECO:0000313" key="8">
    <source>
        <dbReference type="Proteomes" id="UP000606044"/>
    </source>
</evidence>
<dbReference type="RefSeq" id="WP_244644262.1">
    <property type="nucleotide sequence ID" value="NZ_BMCT01000002.1"/>
</dbReference>
<dbReference type="SUPFAM" id="SSF46785">
    <property type="entry name" value="Winged helix' DNA-binding domain"/>
    <property type="match status" value="1"/>
</dbReference>
<reference evidence="7" key="2">
    <citation type="submission" date="2020-09" db="EMBL/GenBank/DDBJ databases">
        <authorList>
            <person name="Sun Q."/>
            <person name="Sedlacek I."/>
        </authorList>
    </citation>
    <scope>NUCLEOTIDE SEQUENCE</scope>
    <source>
        <strain evidence="7">CCM 7897</strain>
    </source>
</reference>
<feature type="domain" description="HTH gntR-type" evidence="6">
    <location>
        <begin position="1"/>
        <end position="66"/>
    </location>
</feature>